<evidence type="ECO:0000313" key="4">
    <source>
        <dbReference type="Proteomes" id="UP000533639"/>
    </source>
</evidence>
<dbReference type="Gene3D" id="2.60.40.1260">
    <property type="entry name" value="Lamin Tail domain"/>
    <property type="match status" value="1"/>
</dbReference>
<organism evidence="3 4">
    <name type="scientific">Flavobacterium panici</name>
    <dbReference type="NCBI Taxonomy" id="2654843"/>
    <lineage>
        <taxon>Bacteria</taxon>
        <taxon>Pseudomonadati</taxon>
        <taxon>Bacteroidota</taxon>
        <taxon>Flavobacteriia</taxon>
        <taxon>Flavobacteriales</taxon>
        <taxon>Flavobacteriaceae</taxon>
        <taxon>Flavobacterium</taxon>
    </lineage>
</organism>
<dbReference type="Proteomes" id="UP000533639">
    <property type="component" value="Unassembled WGS sequence"/>
</dbReference>
<dbReference type="InterPro" id="IPR036415">
    <property type="entry name" value="Lamin_tail_dom_sf"/>
</dbReference>
<keyword evidence="4" id="KW-1185">Reference proteome</keyword>
<keyword evidence="1" id="KW-0732">Signal</keyword>
<dbReference type="InterPro" id="IPR014867">
    <property type="entry name" value="Spore_coat_CotH_CotH2/3/7"/>
</dbReference>
<dbReference type="InterPro" id="IPR026444">
    <property type="entry name" value="Secre_tail"/>
</dbReference>
<dbReference type="Pfam" id="PF18962">
    <property type="entry name" value="Por_Secre_tail"/>
    <property type="match status" value="1"/>
</dbReference>
<dbReference type="AlphaFoldDB" id="A0A9N8P385"/>
<evidence type="ECO:0000259" key="2">
    <source>
        <dbReference type="PROSITE" id="PS51841"/>
    </source>
</evidence>
<dbReference type="InterPro" id="IPR001322">
    <property type="entry name" value="Lamin_tail_dom"/>
</dbReference>
<proteinExistence type="predicted"/>
<dbReference type="PROSITE" id="PS51841">
    <property type="entry name" value="LTD"/>
    <property type="match status" value="1"/>
</dbReference>
<name>A0A9N8P385_9FLAO</name>
<dbReference type="SUPFAM" id="SSF74853">
    <property type="entry name" value="Lamin A/C globular tail domain"/>
    <property type="match status" value="1"/>
</dbReference>
<dbReference type="Pfam" id="PF08757">
    <property type="entry name" value="CotH"/>
    <property type="match status" value="1"/>
</dbReference>
<dbReference type="Pfam" id="PF00932">
    <property type="entry name" value="LTD"/>
    <property type="match status" value="1"/>
</dbReference>
<reference evidence="3 4" key="1">
    <citation type="submission" date="2020-06" db="EMBL/GenBank/DDBJ databases">
        <authorList>
            <person name="Criscuolo A."/>
        </authorList>
    </citation>
    <scope>NUCLEOTIDE SEQUENCE [LARGE SCALE GENOMIC DNA]</scope>
    <source>
        <strain evidence="3">PXU-55</strain>
    </source>
</reference>
<dbReference type="EMBL" id="CAIJDE010000055">
    <property type="protein sequence ID" value="CAC9975843.1"/>
    <property type="molecule type" value="Genomic_DNA"/>
</dbReference>
<dbReference type="RefSeq" id="WP_180859844.1">
    <property type="nucleotide sequence ID" value="NZ_CAIJDE010000055.1"/>
</dbReference>
<comment type="caution">
    <text evidence="3">The sequence shown here is derived from an EMBL/GenBank/DDBJ whole genome shotgun (WGS) entry which is preliminary data.</text>
</comment>
<accession>A0A9N8P385</accession>
<evidence type="ECO:0000256" key="1">
    <source>
        <dbReference type="ARBA" id="ARBA00022729"/>
    </source>
</evidence>
<gene>
    <name evidence="3" type="ORF">FLAPXU55_03563</name>
</gene>
<feature type="domain" description="LTD" evidence="2">
    <location>
        <begin position="446"/>
        <end position="569"/>
    </location>
</feature>
<evidence type="ECO:0000313" key="3">
    <source>
        <dbReference type="EMBL" id="CAC9975843.1"/>
    </source>
</evidence>
<protein>
    <recommendedName>
        <fullName evidence="2">LTD domain-containing protein</fullName>
    </recommendedName>
</protein>
<dbReference type="NCBIfam" id="TIGR04183">
    <property type="entry name" value="Por_Secre_tail"/>
    <property type="match status" value="1"/>
</dbReference>
<sequence>MIKHYFSKTYTPYTLFILVFLFTANVKSQTFTDSNLPIVIINTDIDPNTNQPIEIPDDPKILATMKIIKRPDGTRNYLTDSNTAAYLNYNGRIGIELRGSSSQSLPKKPYGFTTLKANNTSNNNVSLLGMPVENDWILNSLAFDPSCIRDYISYNLSRQIGDYATRTVYCEVVINNEYKGLYILQEKVKSNVNRVNVIKMADTDNTLPNVSGGYITKADKTTGGDPVAWTMSSYNGSSVDFIHELPKPENTTIEQNDYIKNQFKNLEITAGAHNSDLAAGYSSIIDVPSFVDYMILAELASNVDSYQYSTYFHKDKEGKLRAGPIWDFNLTYGNDLFSWGYDRSKYDVWQFSNGDNEGARFWRDLFTDTTFKCYFTKRWNELTLQGKPLNYNSLTQFIDETVNYISEAKVRENQKWGTIPNDALEINNLKSFLSNRISWITGQLGSFSSCSNIETPSLVITKINYNPGVSATFPTSNDLEFIEIRNTGNTTVNLTGIYLSELGLSYQFPANATLAANQGIYITSNKPTFESKYGVTAFGQFSRNLSNTSQKIILADGFGNTIDSVEYTNVSPWPNADGNGSYLQLSSTDLDNALASSWIAASDNNLSVPESIELKNAVLYPNPVKNTLTIQADKPILNYKVYDVLGRLLYESKQDSNTIKADWSLYPKGIYYISISNENGYSTKKVIKQ</sequence>